<dbReference type="EMBL" id="AFHG01000029">
    <property type="protein sequence ID" value="EGK73125.1"/>
    <property type="molecule type" value="Genomic_DNA"/>
</dbReference>
<evidence type="ECO:0000256" key="1">
    <source>
        <dbReference type="SAM" id="SignalP"/>
    </source>
</evidence>
<dbReference type="eggNOG" id="COG3572">
    <property type="taxonomic scope" value="Bacteria"/>
</dbReference>
<accession>F5R7X2</accession>
<feature type="chain" id="PRO_5003325704" description="Chalcone isomerase domain-containing protein" evidence="1">
    <location>
        <begin position="20"/>
        <end position="184"/>
    </location>
</feature>
<dbReference type="STRING" id="1000565.METUNv1_00296"/>
<sequence length="184" mass="20126">MKRIAGCLLLCLAMATAFAQAPQNAPVQPPAGAAELLDDARPLGQGEMRWFGLKLYDATLWASGGRYRPEGGFALSLRYARDFDGVRLARASIDEIRRLGERDEAKLARWQSVLEGVFPNVKAGDVITGVKRADGSARFFHQGKGLPAVDDRALSDAFFAIWLDPRTREPALRERLLAEAGGSR</sequence>
<dbReference type="Proteomes" id="UP000005019">
    <property type="component" value="Unassembled WGS sequence"/>
</dbReference>
<evidence type="ECO:0000313" key="2">
    <source>
        <dbReference type="EMBL" id="EGK73125.1"/>
    </source>
</evidence>
<comment type="caution">
    <text evidence="2">The sequence shown here is derived from an EMBL/GenBank/DDBJ whole genome shotgun (WGS) entry which is preliminary data.</text>
</comment>
<gene>
    <name evidence="2" type="ORF">METUNv1_00296</name>
</gene>
<keyword evidence="3" id="KW-1185">Reference proteome</keyword>
<reference evidence="2 3" key="1">
    <citation type="journal article" date="2011" name="J. Bacteriol.">
        <title>Genome sequence of Methyloversatilis universalis FAM5T, a methylotrophic representative of the order Rhodocyclales.</title>
        <authorList>
            <person name="Kittichotirat W."/>
            <person name="Good N.M."/>
            <person name="Hall R."/>
            <person name="Bringel F."/>
            <person name="Lajus A."/>
            <person name="Medigue C."/>
            <person name="Smalley N.E."/>
            <person name="Beck D."/>
            <person name="Bumgarner R."/>
            <person name="Vuilleumier S."/>
            <person name="Kalyuzhnaya M.G."/>
        </authorList>
    </citation>
    <scope>NUCLEOTIDE SEQUENCE [LARGE SCALE GENOMIC DNA]</scope>
    <source>
        <strain evidence="3">ATCC BAA-1314 / JCM 13912 / FAM5</strain>
    </source>
</reference>
<protein>
    <recommendedName>
        <fullName evidence="4">Chalcone isomerase domain-containing protein</fullName>
    </recommendedName>
</protein>
<evidence type="ECO:0008006" key="4">
    <source>
        <dbReference type="Google" id="ProtNLM"/>
    </source>
</evidence>
<proteinExistence type="predicted"/>
<evidence type="ECO:0000313" key="3">
    <source>
        <dbReference type="Proteomes" id="UP000005019"/>
    </source>
</evidence>
<feature type="signal peptide" evidence="1">
    <location>
        <begin position="1"/>
        <end position="19"/>
    </location>
</feature>
<name>F5R7X2_METUF</name>
<keyword evidence="1" id="KW-0732">Signal</keyword>
<dbReference type="AlphaFoldDB" id="F5R7X2"/>
<organism evidence="2 3">
    <name type="scientific">Methyloversatilis universalis (strain ATCC BAA-1314 / DSM 25237 / JCM 13912 / CCUG 52030 / FAM5)</name>
    <dbReference type="NCBI Taxonomy" id="1000565"/>
    <lineage>
        <taxon>Bacteria</taxon>
        <taxon>Pseudomonadati</taxon>
        <taxon>Pseudomonadota</taxon>
        <taxon>Betaproteobacteria</taxon>
        <taxon>Nitrosomonadales</taxon>
        <taxon>Sterolibacteriaceae</taxon>
        <taxon>Methyloversatilis</taxon>
    </lineage>
</organism>
<dbReference type="RefSeq" id="WP_008058120.1">
    <property type="nucleotide sequence ID" value="NZ_AFHG01000029.1"/>
</dbReference>